<feature type="region of interest" description="Disordered" evidence="12">
    <location>
        <begin position="205"/>
        <end position="247"/>
    </location>
</feature>
<feature type="domain" description="tRNA synthetases class I catalytic" evidence="13">
    <location>
        <begin position="61"/>
        <end position="359"/>
    </location>
</feature>
<feature type="coiled-coil region" evidence="11">
    <location>
        <begin position="599"/>
        <end position="637"/>
    </location>
</feature>
<comment type="caution">
    <text evidence="14">The sequence shown here is derived from an EMBL/GenBank/DDBJ whole genome shotgun (WGS) entry which is preliminary data.</text>
</comment>
<feature type="compositionally biased region" description="Basic and acidic residues" evidence="12">
    <location>
        <begin position="206"/>
        <end position="242"/>
    </location>
</feature>
<evidence type="ECO:0000256" key="2">
    <source>
        <dbReference type="ARBA" id="ARBA00012832"/>
    </source>
</evidence>
<dbReference type="InterPro" id="IPR009080">
    <property type="entry name" value="tRNAsynth_Ia_anticodon-bd"/>
</dbReference>
<dbReference type="EMBL" id="LDAU01000122">
    <property type="protein sequence ID" value="KRX03970.1"/>
    <property type="molecule type" value="Genomic_DNA"/>
</dbReference>
<dbReference type="NCBIfam" id="TIGR00435">
    <property type="entry name" value="cysS"/>
    <property type="match status" value="1"/>
</dbReference>
<evidence type="ECO:0000256" key="12">
    <source>
        <dbReference type="SAM" id="MobiDB-lite"/>
    </source>
</evidence>
<dbReference type="PANTHER" id="PTHR10890:SF3">
    <property type="entry name" value="CYSTEINE--TRNA LIGASE, CYTOPLASMIC"/>
    <property type="match status" value="1"/>
</dbReference>
<dbReference type="FunCoup" id="A0A0V0QNW9">
    <property type="interactions" value="465"/>
</dbReference>
<dbReference type="SUPFAM" id="SSF52374">
    <property type="entry name" value="Nucleotidylyl transferase"/>
    <property type="match status" value="1"/>
</dbReference>
<dbReference type="OMA" id="FHNDMKS"/>
<evidence type="ECO:0000256" key="4">
    <source>
        <dbReference type="ARBA" id="ARBA00022723"/>
    </source>
</evidence>
<comment type="cofactor">
    <cofactor evidence="1">
        <name>Zn(2+)</name>
        <dbReference type="ChEBI" id="CHEBI:29105"/>
    </cofactor>
</comment>
<organism evidence="14 15">
    <name type="scientific">Pseudocohnilembus persalinus</name>
    <name type="common">Ciliate</name>
    <dbReference type="NCBI Taxonomy" id="266149"/>
    <lineage>
        <taxon>Eukaryota</taxon>
        <taxon>Sar</taxon>
        <taxon>Alveolata</taxon>
        <taxon>Ciliophora</taxon>
        <taxon>Intramacronucleata</taxon>
        <taxon>Oligohymenophorea</taxon>
        <taxon>Scuticociliatia</taxon>
        <taxon>Philasterida</taxon>
        <taxon>Pseudocohnilembidae</taxon>
        <taxon>Pseudocohnilembus</taxon>
    </lineage>
</organism>
<keyword evidence="7" id="KW-0067">ATP-binding</keyword>
<accession>A0A0V0QNW9</accession>
<proteinExistence type="inferred from homology"/>
<dbReference type="CDD" id="cd00672">
    <property type="entry name" value="CysRS_core"/>
    <property type="match status" value="1"/>
</dbReference>
<evidence type="ECO:0000313" key="15">
    <source>
        <dbReference type="Proteomes" id="UP000054937"/>
    </source>
</evidence>
<dbReference type="InterPro" id="IPR014729">
    <property type="entry name" value="Rossmann-like_a/b/a_fold"/>
</dbReference>
<dbReference type="FunFam" id="3.40.50.620:FF:000027">
    <property type="entry name" value="Cysteine--tRNA ligase, cytoplasmic"/>
    <property type="match status" value="1"/>
</dbReference>
<sequence>MILNLKKINQKIFFNILIKNKQSINYFYSNQLTKKQFNMEQYLTGLKVKNSFKPNELEELKPQKGRQLKIYNCGPTVYDASHMGHARTYVTVDMIRRILEKYFNYDIFFAMNITDIDDKIIQRSNEQGANFSEFARKWELDYWEDMKALGIDYPDVLVRVSEHMPEIIDFIQKIIDNGYAYESNGSVYFSVPKFQESPNHQYAKLDPLKAKDPKEQEEENKDKRDSRDFALWKASKPDEPKWKSQWSEGRPGWHIECSAMANYVLGFPIDIHMGGIDLKFPHHDNELAQTEAYYNKQSKEENQWINYFIHAGHLNINGLKMSKSLKNFITIKNLLKHFTSRQLRLLFIMHQYNSVMDYAPHTEDEKGNLLELNSMQEPVTRDQYYTNFFRTIIAIQRQGSIGNNQKWNKKEFSLNQILMDAKQNIHAHFLNNFNTLGVIKEIDQIIKETNLYLKEENVNMTLLNKVFNYVKFIFECIGLDFEDRNVSNQKKDLFLKEIDLIAKFRDQAREFSQAKEFEKIQELAEKNKDTAQNCKSEVAKLFQDFIQNILSSLSDKNPKKLFEIFDKIRDEDLPQFGIKLEDRNGEPSLWIEEDKDVLLKEIEAKKQLKLKQQAEKEKKEKEKLLKQQQELEQMKINPKEMFLKNPEYTQFNEHGIPTHDKEGKELNKKNQKYVQKLYDQQAKKYEQYLKMQEQQQKKE</sequence>
<evidence type="ECO:0000313" key="14">
    <source>
        <dbReference type="EMBL" id="KRX03970.1"/>
    </source>
</evidence>
<evidence type="ECO:0000256" key="9">
    <source>
        <dbReference type="ARBA" id="ARBA00023146"/>
    </source>
</evidence>
<dbReference type="GO" id="GO:0046872">
    <property type="term" value="F:metal ion binding"/>
    <property type="evidence" value="ECO:0007669"/>
    <property type="project" value="UniProtKB-KW"/>
</dbReference>
<dbReference type="Pfam" id="PF01406">
    <property type="entry name" value="tRNA-synt_1e"/>
    <property type="match status" value="1"/>
</dbReference>
<reference evidence="14 15" key="1">
    <citation type="journal article" date="2015" name="Sci. Rep.">
        <title>Genome of the facultative scuticociliatosis pathogen Pseudocohnilembus persalinus provides insight into its virulence through horizontal gene transfer.</title>
        <authorList>
            <person name="Xiong J."/>
            <person name="Wang G."/>
            <person name="Cheng J."/>
            <person name="Tian M."/>
            <person name="Pan X."/>
            <person name="Warren A."/>
            <person name="Jiang C."/>
            <person name="Yuan D."/>
            <person name="Miao W."/>
        </authorList>
    </citation>
    <scope>NUCLEOTIDE SEQUENCE [LARGE SCALE GENOMIC DNA]</scope>
    <source>
        <strain evidence="14">36N120E</strain>
    </source>
</reference>
<keyword evidence="4" id="KW-0479">Metal-binding</keyword>
<dbReference type="HAMAP" id="MF_00041">
    <property type="entry name" value="Cys_tRNA_synth"/>
    <property type="match status" value="1"/>
</dbReference>
<dbReference type="PANTHER" id="PTHR10890">
    <property type="entry name" value="CYSTEINYL-TRNA SYNTHETASE"/>
    <property type="match status" value="1"/>
</dbReference>
<dbReference type="InterPro" id="IPR032678">
    <property type="entry name" value="tRNA-synt_1_cat_dom"/>
</dbReference>
<keyword evidence="11" id="KW-0175">Coiled coil</keyword>
<dbReference type="Proteomes" id="UP000054937">
    <property type="component" value="Unassembled WGS sequence"/>
</dbReference>
<dbReference type="GO" id="GO:0004817">
    <property type="term" value="F:cysteine-tRNA ligase activity"/>
    <property type="evidence" value="ECO:0007669"/>
    <property type="project" value="UniProtKB-EC"/>
</dbReference>
<keyword evidence="6" id="KW-0862">Zinc</keyword>
<protein>
    <recommendedName>
        <fullName evidence="2">cysteine--tRNA ligase</fullName>
        <ecNumber evidence="2">6.1.1.16</ecNumber>
    </recommendedName>
    <alternativeName>
        <fullName evidence="10">Cysteinyl-tRNA synthetase</fullName>
    </alternativeName>
</protein>
<evidence type="ECO:0000256" key="10">
    <source>
        <dbReference type="ARBA" id="ARBA00031499"/>
    </source>
</evidence>
<evidence type="ECO:0000256" key="7">
    <source>
        <dbReference type="ARBA" id="ARBA00022840"/>
    </source>
</evidence>
<keyword evidence="9 14" id="KW-0030">Aminoacyl-tRNA synthetase</keyword>
<gene>
    <name evidence="14" type="ORF">PPERSA_12417</name>
</gene>
<dbReference type="PRINTS" id="PR00983">
    <property type="entry name" value="TRNASYNTHCYS"/>
</dbReference>
<dbReference type="GO" id="GO:0005737">
    <property type="term" value="C:cytoplasm"/>
    <property type="evidence" value="ECO:0007669"/>
    <property type="project" value="TreeGrafter"/>
</dbReference>
<keyword evidence="3" id="KW-0436">Ligase</keyword>
<evidence type="ECO:0000259" key="13">
    <source>
        <dbReference type="Pfam" id="PF01406"/>
    </source>
</evidence>
<evidence type="ECO:0000256" key="1">
    <source>
        <dbReference type="ARBA" id="ARBA00001947"/>
    </source>
</evidence>
<keyword evidence="5" id="KW-0547">Nucleotide-binding</keyword>
<dbReference type="EC" id="6.1.1.16" evidence="2"/>
<evidence type="ECO:0000256" key="11">
    <source>
        <dbReference type="SAM" id="Coils"/>
    </source>
</evidence>
<evidence type="ECO:0000256" key="6">
    <source>
        <dbReference type="ARBA" id="ARBA00022833"/>
    </source>
</evidence>
<evidence type="ECO:0000256" key="5">
    <source>
        <dbReference type="ARBA" id="ARBA00022741"/>
    </source>
</evidence>
<name>A0A0V0QNW9_PSEPJ</name>
<dbReference type="InParanoid" id="A0A0V0QNW9"/>
<evidence type="ECO:0000256" key="3">
    <source>
        <dbReference type="ARBA" id="ARBA00022598"/>
    </source>
</evidence>
<dbReference type="InterPro" id="IPR024909">
    <property type="entry name" value="Cys-tRNA/MSH_ligase"/>
</dbReference>
<dbReference type="Gene3D" id="3.40.50.620">
    <property type="entry name" value="HUPs"/>
    <property type="match status" value="1"/>
</dbReference>
<dbReference type="GO" id="GO:0006423">
    <property type="term" value="P:cysteinyl-tRNA aminoacylation"/>
    <property type="evidence" value="ECO:0007669"/>
    <property type="project" value="InterPro"/>
</dbReference>
<keyword evidence="15" id="KW-1185">Reference proteome</keyword>
<dbReference type="InterPro" id="IPR015803">
    <property type="entry name" value="Cys-tRNA-ligase"/>
</dbReference>
<dbReference type="AlphaFoldDB" id="A0A0V0QNW9"/>
<dbReference type="SUPFAM" id="SSF47323">
    <property type="entry name" value="Anticodon-binding domain of a subclass of class I aminoacyl-tRNA synthetases"/>
    <property type="match status" value="1"/>
</dbReference>
<dbReference type="OrthoDB" id="438179at2759"/>
<dbReference type="GO" id="GO:0005524">
    <property type="term" value="F:ATP binding"/>
    <property type="evidence" value="ECO:0007669"/>
    <property type="project" value="UniProtKB-KW"/>
</dbReference>
<evidence type="ECO:0000256" key="8">
    <source>
        <dbReference type="ARBA" id="ARBA00022917"/>
    </source>
</evidence>
<keyword evidence="8" id="KW-0648">Protein biosynthesis</keyword>